<evidence type="ECO:0000313" key="2">
    <source>
        <dbReference type="EMBL" id="UOE38852.1"/>
    </source>
</evidence>
<accession>A0ABY4BKS8</accession>
<feature type="transmembrane region" description="Helical" evidence="1">
    <location>
        <begin position="147"/>
        <end position="167"/>
    </location>
</feature>
<reference evidence="2 3" key="1">
    <citation type="submission" date="2022-03" db="EMBL/GenBank/DDBJ databases">
        <title>Chryseobacterium sp. isolated from the Andong Sikhe.</title>
        <authorList>
            <person name="Won M."/>
            <person name="Kim S.-J."/>
            <person name="Kwon S.-W."/>
        </authorList>
    </citation>
    <scope>NUCLEOTIDE SEQUENCE [LARGE SCALE GENOMIC DNA]</scope>
    <source>
        <strain evidence="2 3">ADR-1</strain>
    </source>
</reference>
<proteinExistence type="predicted"/>
<keyword evidence="1" id="KW-1133">Transmembrane helix</keyword>
<feature type="transmembrane region" description="Helical" evidence="1">
    <location>
        <begin position="120"/>
        <end position="141"/>
    </location>
</feature>
<dbReference type="Proteomes" id="UP000831068">
    <property type="component" value="Chromosome"/>
</dbReference>
<feature type="transmembrane region" description="Helical" evidence="1">
    <location>
        <begin position="222"/>
        <end position="250"/>
    </location>
</feature>
<sequence length="269" mass="32056">MELENLKELWNKGEQELPEISLKKQDEIHSPLEMIRINMQTEFWILLLTLPMLLIGFPFATKDISIRIISFSIAFLTLLIIIYFYSRLLKLYKLLKKRGVNTNYDLFNIKTQLLVSKEIYISYYISYIPLAFLSCLERIHFEFNSGYNIAIFIGSFLITILLLCFLIKYWTYYMYGKYIQQVVDLVDELNRLEVIPNRKKNNSWFERSQKYFMKKFGIKGNVLNTIIWLISVYIFITIFFLIVILIIVFIGEKLNIIDLKTLLKALNQE</sequence>
<evidence type="ECO:0000313" key="3">
    <source>
        <dbReference type="Proteomes" id="UP000831068"/>
    </source>
</evidence>
<keyword evidence="1" id="KW-0812">Transmembrane</keyword>
<gene>
    <name evidence="2" type="ORF">MTP08_03515</name>
</gene>
<protein>
    <submittedName>
        <fullName evidence="2">Uncharacterized protein</fullName>
    </submittedName>
</protein>
<organism evidence="2 3">
    <name type="scientific">Chryseobacterium oryzae</name>
    <dbReference type="NCBI Taxonomy" id="2929799"/>
    <lineage>
        <taxon>Bacteria</taxon>
        <taxon>Pseudomonadati</taxon>
        <taxon>Bacteroidota</taxon>
        <taxon>Flavobacteriia</taxon>
        <taxon>Flavobacteriales</taxon>
        <taxon>Weeksellaceae</taxon>
        <taxon>Chryseobacterium group</taxon>
        <taxon>Chryseobacterium</taxon>
    </lineage>
</organism>
<feature type="transmembrane region" description="Helical" evidence="1">
    <location>
        <begin position="43"/>
        <end position="60"/>
    </location>
</feature>
<dbReference type="EMBL" id="CP094529">
    <property type="protein sequence ID" value="UOE38852.1"/>
    <property type="molecule type" value="Genomic_DNA"/>
</dbReference>
<keyword evidence="3" id="KW-1185">Reference proteome</keyword>
<keyword evidence="1" id="KW-0472">Membrane</keyword>
<evidence type="ECO:0000256" key="1">
    <source>
        <dbReference type="SAM" id="Phobius"/>
    </source>
</evidence>
<dbReference type="RefSeq" id="WP_243577067.1">
    <property type="nucleotide sequence ID" value="NZ_CP094529.1"/>
</dbReference>
<feature type="transmembrane region" description="Helical" evidence="1">
    <location>
        <begin position="66"/>
        <end position="86"/>
    </location>
</feature>
<name>A0ABY4BKS8_9FLAO</name>